<keyword evidence="23" id="KW-1185">Reference proteome</keyword>
<evidence type="ECO:0000256" key="4">
    <source>
        <dbReference type="ARBA" id="ARBA00022692"/>
    </source>
</evidence>
<keyword evidence="7 15" id="KW-0227">DNA damage</keyword>
<dbReference type="PROSITE" id="PS51908">
    <property type="entry name" value="ZF_UBZ4"/>
    <property type="match status" value="1"/>
</dbReference>
<evidence type="ECO:0000256" key="17">
    <source>
        <dbReference type="SAM" id="Coils"/>
    </source>
</evidence>
<dbReference type="PANTHER" id="PTHR12372">
    <property type="entry name" value="PECANEX"/>
    <property type="match status" value="1"/>
</dbReference>
<dbReference type="Pfam" id="PF10263">
    <property type="entry name" value="SprT-like"/>
    <property type="match status" value="1"/>
</dbReference>
<dbReference type="Pfam" id="PF05041">
    <property type="entry name" value="Pecanex_C"/>
    <property type="match status" value="1"/>
</dbReference>
<dbReference type="SUPFAM" id="SSF47473">
    <property type="entry name" value="EF-hand"/>
    <property type="match status" value="1"/>
</dbReference>
<feature type="coiled-coil region" evidence="17">
    <location>
        <begin position="256"/>
        <end position="283"/>
    </location>
</feature>
<dbReference type="FunFam" id="1.10.238.10:FF:000148">
    <property type="entry name" value="alpha-actinin, sarcomeric isoform X2"/>
    <property type="match status" value="1"/>
</dbReference>
<dbReference type="GO" id="GO:0003677">
    <property type="term" value="F:DNA binding"/>
    <property type="evidence" value="ECO:0007669"/>
    <property type="project" value="InterPro"/>
</dbReference>
<dbReference type="CDD" id="cd21214">
    <property type="entry name" value="CH_ACTN_rpt1"/>
    <property type="match status" value="1"/>
</dbReference>
<dbReference type="InterPro" id="IPR007735">
    <property type="entry name" value="Pecanex_C"/>
</dbReference>
<evidence type="ECO:0000256" key="8">
    <source>
        <dbReference type="ARBA" id="ARBA00022771"/>
    </source>
</evidence>
<evidence type="ECO:0000313" key="23">
    <source>
        <dbReference type="Proteomes" id="UP000677054"/>
    </source>
</evidence>
<keyword evidence="4 16" id="KW-0812">Transmembrane</keyword>
<sequence length="3507" mass="396400">MGVQGNCSRMEEEAGQQLKNIIFAFQTFTAWCNSHLRKAGTGIEVIEEDFRNGLKLMLLLEVISGETLPKPDRGKMRFHKIANVNKALDFIASKGVKLVSIGAEEIVDGNLKMTLGMIWTIILRFAIQDISVEEMTAKEGLLLWCQRKTAPYKNVNVQNFHTSFKDGLAFCALIHRHRPDLIDYHKLSKDNPWENLNLAFDVAEKYLDIPRMLDPEDLINTPKPDERAIMTYVSCYYHAFQGAQQAETAANRICKVLRVNQDNERLMEEYERLASDLLEWIRRTLPWLESRVTDNTVAGARKKLEEYRAYRRRHKPPRVEQKAKLETNFNTLQTKLRLSNRPAYMPTEGKMVSVCYCASICRLERLDHLVQKFNHKASMHEEWSVGKEDSLKSQDYRQVPLHALRAMRRKHEAFESDLAAHQERVEQIAAIAQELNTLKYHDVATINKRCQRICEQWDRLGTLTQERRNAMTDAEKVLERIDQLNLEYAKRASPFMNWLDGTREDLVDTFIVHTIGEIQSLIEAHAQFKNTIPEADREFNNIVHLQQESESLAKRNGISHMENPYCSIHISDITKKWNAVKQLIPQRDHILQSELQKQQEYESLRRQFAEKANIVGPWMERQMDAVTSIGMGMHGALEDQLHKLKEYEQAVCAYKPHIEELERIHQAVQESMIFENRYTQYTMETLRVGWEQLLTSINRNINEEQLNEFRASFNHFDKNRQGRLPPEEYKSCLVSLGYSIGKDRQGELDFQRIMSVVDPNRSGYVTFDAFLDFMTRESTDTDSAEQVIDSFRILAGDKPYITAEELRRELPPDQAEYCIQRMPPYKGPGAPASALDYRSFSTALYGESDLIEEACLDGNLLSHPESSENLPISTMSNHFFQLQVLVLDFIQLDFMYILLRIHRIIKTKWFNKVGREDANFITKLSSPPSFVTRNPRVFRENLNDIPCSQESEGSYHEARDPIACFKNCFFSIHLDFKLLKLKADNSELEAIEMHELKRDCEPCIEEPSQGKGLQKKDLEEVDGALSNRKDIAETMKEENRRVQGASSEGGKTSRQTIDLKVDVHHFEKETTPAAEPAEVEEVVDISYKSKTVQHEGMGTSASAISNNVPDAESKERHSQDSMDDSSAGAPKPLPAGAARRYANLSNLARSFPSNEYSSMGMQESFQLGYYMENGSGDKKRWESGGAVRRTQSALETCQPANTQSTKQSVPPSHPVSLDWLSLVAASPHSPSQDIVIPNTSGDISPIVEGSEECALAPAVDIHAGRTLQLSDYKGAEEHFHTPKGSQSPLLSGKSWAARKVPPPKPPRRQSTGISDTTSRLTSFYSNRNLVGRASSDTPLRRSDSEGTLWKIVSSRQECPKHPSLHSSYILPPPPPIPGPTSRFHAGQEDGESMRNRRAEYERLEMLSLPSQGQHTGRRERNIPRRTQSDDRDRSYEGSRQRTRGSRSHSIKEPIELPSSSSRSTIREESEDSGFGEKREGAMDGIDHSQNDTTIRGVTVRRMGARRRRQRNTRRPSRADSSESEQVQQPFFGNAALSAIAPLLTLPGRHLARSHDDTSEGAVHCFQDEFGNWMAYTFNEGESGIAIPSDTSLVFLPRHSSMRSELGSNSSLSSIRVPPDPSSVLFQPPRRQSNRTVARHQLPSTMNNDSSNLWSGGQGSEETATASRSTMSSLFSRVPFHMLHTPFLDRTRQTAPSDPITAGELRLLRHTWSHQNYTSSPLAAVRLTFSSSSFPLPEELPPKPNQYYKFHLVPKKSIKVHFDRLALLACLDRNLTVLENMASVFLASTVAILGSILLDLGYFQDLSIFFFCFVMAGCQYSLLKSVQPDAASPTHGYNRIVLFSRSVYFCICAFVILLLHYEIQSKEKQDTQPSPLTLYGFQLSSVNVLRAAQNVMLVFIQLFPVIFSVGLLPQVNTFATYLLEQIDIHAFGGTAVTGLVSGIYCLFRSILAVFILFGFAYAGLREALSSQHFIFSIYSGLVVSLSYFLSRCSSDPTVVVRIIKRWISTEFGHGQESHPITDDHMDPLPQKLEATVLSRMKSDAIISILGAVLVFAIHCSTVFTAAQPGFNDVLWIVAAITGFIIHYLFSQLRKQMPWLCFSEPILKSFEHDSWEVRRSARVMWFEKLFVYLSVFEKYVLLPLVIVGALTTDAPMIVNKFGLYGGSVVVVIASLKLLRTCFCDDSRIYMVLVLTALAFRVDFPGWSETFLLDFYFMTIIFQKLYEFYLKMKFVITYIAPWQITWGSAFHAFAQPFSVPHSAMLFVQGLASSIVSAPLQPFLGSAIFWTSHVRPIKFWERDYNTKRVDHSNTRLASHVQRNLGEDDNNLNSIFYEHLTRSMQHSLCGDLMLGRWGIVSQGDVFVLTSPSDNLNCLVHIIEYGNGLVTFQVRGLEFRGTYCQQREVEAIVEGVEEDDGCCCCEPGHLAGVLSVNAAFGQRWLAWEVTHTRFVLEGYSIADNSAASMLQAFDLRSVLVTYYVKSIIFYAMTAEKLEAWLSNTFIKEALELMNEKSFVDLDPVFHVSIDQDYDLRCGGVTRSAFCNIYYSWIEHCAKQLDTPLPCSKDSFVVTLCFALSLLGRRTLVQNNAAAGVDLFLHGLHNLFKGVFDTASARDEWIYTDMELVKKVIIPAARMHVQDDGTDEYKIIMLNRRHLGFRVIKVNRECVRGLWAGQQQELVYLRNRNPERGSIQNAKQALRNMINSSCDQPIGYPIYVSPLTTSYAETNEQLCSVVGSYISVSACKAVIIQAWRRLRRRCGESCSSGGTMPQDNPGFGQEGTYSSRPPQHRPPPPPMYCIQSIPMTTFSVNDGSSVLRSSGSASLPVDLTSSRIPMASGGRRNSGLQPSIPLSSSLSTSISHRNKSLVGLTGFIAEATPKDTQPYMMFLNRNTSIMTGTSGTIAITEGKDTLLPLHIPSHVRIIDANQVYDAINLNRRIDVVWPDETMRQRGGRSQWRDWVPVEGMEGPVVHFWVPRHREPAHRSHVDRTILLVQIGDRFVPIAESGVQEISAGEEGTFYLQGRKEEVPGSTLYWDTGGKEEKVNGFLKYLMIRVQMDDEDLALALRLQAEFNAQEKKEMAKKQKELRMSEKPPSLGDTVWELIDPNPDIHALFLQFNDQFFWGQLNGVEVKWSPQMTLCAGLCVYERRAGYCSVRLSLPLLKLRPRVDLIQTLLHEMIHAYLFVTQNIRDHDSHGPNFHEHMYRINKETSLNITVYHTFHDEVNYYRQHWWKCDGPCQKRPPYFGIVRRAMNRTPGPNDLWWAEHQRTCGGKFIKIQEPDRSQSKAKKRKTNPLEGSKDSRGKEGNIIPFLHPNESHHPRNQAGFTGKIHKAVGGGTAVQGGRTQASVLVGNDNKCPKKPQAEVNHPAGKVFVPFSGTGHVLGGGSGEEKKMKQLNLDGMLSSPRNQQSSSAANRDEATSSTSKTVQCPVCSEVVPSSMDINQHLDDCLDKHEAGENGKKEGEENSEILILEYRHPCPVCMVVFSNSEMSAHISVCLNKKVLPAILDDFDS</sequence>
<dbReference type="SMART" id="SM00054">
    <property type="entry name" value="EFh"/>
    <property type="match status" value="2"/>
</dbReference>
<dbReference type="SMART" id="SM00150">
    <property type="entry name" value="SPEC"/>
    <property type="match status" value="3"/>
</dbReference>
<comment type="similarity">
    <text evidence="2 16">Belongs to the pecanex family.</text>
</comment>
<keyword evidence="13 15" id="KW-0234">DNA repair</keyword>
<evidence type="ECO:0000256" key="3">
    <source>
        <dbReference type="ARBA" id="ARBA00010255"/>
    </source>
</evidence>
<reference evidence="22" key="1">
    <citation type="submission" date="2020-11" db="EMBL/GenBank/DDBJ databases">
        <authorList>
            <person name="Tran Van P."/>
        </authorList>
    </citation>
    <scope>NUCLEOTIDE SEQUENCE</scope>
</reference>
<feature type="compositionally biased region" description="Basic and acidic residues" evidence="18">
    <location>
        <begin position="1474"/>
        <end position="1489"/>
    </location>
</feature>
<dbReference type="Gene3D" id="1.10.418.10">
    <property type="entry name" value="Calponin-like domain"/>
    <property type="match status" value="2"/>
</dbReference>
<evidence type="ECO:0000256" key="13">
    <source>
        <dbReference type="ARBA" id="ARBA00023204"/>
    </source>
</evidence>
<dbReference type="SMART" id="SM00734">
    <property type="entry name" value="ZnF_Rad18"/>
    <property type="match status" value="1"/>
</dbReference>
<dbReference type="Pfam" id="PF00435">
    <property type="entry name" value="Spectrin"/>
    <property type="match status" value="3"/>
</dbReference>
<feature type="transmembrane region" description="Helical" evidence="16">
    <location>
        <begin position="2127"/>
        <end position="2147"/>
    </location>
</feature>
<feature type="transmembrane region" description="Helical" evidence="16">
    <location>
        <begin position="2072"/>
        <end position="2088"/>
    </location>
</feature>
<feature type="transmembrane region" description="Helical" evidence="16">
    <location>
        <begin position="1972"/>
        <end position="1989"/>
    </location>
</feature>
<feature type="compositionally biased region" description="Polar residues" evidence="18">
    <location>
        <begin position="2758"/>
        <end position="2767"/>
    </location>
</feature>
<evidence type="ECO:0000256" key="14">
    <source>
        <dbReference type="ARBA" id="ARBA00037076"/>
    </source>
</evidence>
<dbReference type="GO" id="GO:0016020">
    <property type="term" value="C:membrane"/>
    <property type="evidence" value="ECO:0007669"/>
    <property type="project" value="UniProtKB-SubCell"/>
</dbReference>
<dbReference type="InterPro" id="IPR001589">
    <property type="entry name" value="Actinin_actin-bd_CS"/>
</dbReference>
<feature type="compositionally biased region" description="Polar residues" evidence="18">
    <location>
        <begin position="3399"/>
        <end position="3418"/>
    </location>
</feature>
<protein>
    <recommendedName>
        <fullName evidence="16">Pecanex-like protein</fullName>
    </recommendedName>
</protein>
<dbReference type="InterPro" id="IPR006640">
    <property type="entry name" value="SprT-like_domain"/>
</dbReference>
<feature type="transmembrane region" description="Helical" evidence="16">
    <location>
        <begin position="1934"/>
        <end position="1960"/>
    </location>
</feature>
<dbReference type="FunFam" id="1.20.58.60:FF:000004">
    <property type="entry name" value="Actinin alpha 1"/>
    <property type="match status" value="1"/>
</dbReference>
<dbReference type="SMART" id="SM00033">
    <property type="entry name" value="CH"/>
    <property type="match status" value="2"/>
</dbReference>
<dbReference type="GO" id="GO:0005509">
    <property type="term" value="F:calcium ion binding"/>
    <property type="evidence" value="ECO:0007669"/>
    <property type="project" value="InterPro"/>
</dbReference>
<feature type="region of interest" description="Disordered" evidence="18">
    <location>
        <begin position="2758"/>
        <end position="2790"/>
    </location>
</feature>
<dbReference type="CDD" id="cd21216">
    <property type="entry name" value="CH_ACTN_rpt2"/>
    <property type="match status" value="1"/>
</dbReference>
<dbReference type="PROSITE" id="PS50021">
    <property type="entry name" value="CH"/>
    <property type="match status" value="2"/>
</dbReference>
<dbReference type="InterPro" id="IPR014837">
    <property type="entry name" value="EF-hand_Ca_insen"/>
</dbReference>
<evidence type="ECO:0000256" key="7">
    <source>
        <dbReference type="ARBA" id="ARBA00022763"/>
    </source>
</evidence>
<dbReference type="InterPro" id="IPR039797">
    <property type="entry name" value="Pecanex"/>
</dbReference>
<feature type="region of interest" description="Disordered" evidence="18">
    <location>
        <begin position="3396"/>
        <end position="3418"/>
    </location>
</feature>
<feature type="transmembrane region" description="Helical" evidence="16">
    <location>
        <begin position="1780"/>
        <end position="1799"/>
    </location>
</feature>
<dbReference type="Gene3D" id="1.10.238.10">
    <property type="entry name" value="EF-hand"/>
    <property type="match status" value="2"/>
</dbReference>
<accession>A0A7R8X0M6</accession>
<feature type="region of interest" description="Disordered" evidence="18">
    <location>
        <begin position="1358"/>
        <end position="1526"/>
    </location>
</feature>
<keyword evidence="10 16" id="KW-1133">Transmembrane helix</keyword>
<feature type="transmembrane region" description="Helical" evidence="16">
    <location>
        <begin position="1842"/>
        <end position="1860"/>
    </location>
</feature>
<evidence type="ECO:0000256" key="16">
    <source>
        <dbReference type="RuleBase" id="RU367089"/>
    </source>
</evidence>
<dbReference type="InterPro" id="IPR036872">
    <property type="entry name" value="CH_dom_sf"/>
</dbReference>
<dbReference type="Pfam" id="PF00307">
    <property type="entry name" value="CH"/>
    <property type="match status" value="2"/>
</dbReference>
<dbReference type="GO" id="GO:0003779">
    <property type="term" value="F:actin binding"/>
    <property type="evidence" value="ECO:0007669"/>
    <property type="project" value="UniProtKB-KW"/>
</dbReference>
<evidence type="ECO:0000256" key="9">
    <source>
        <dbReference type="ARBA" id="ARBA00022833"/>
    </source>
</evidence>
<feature type="compositionally biased region" description="Basic and acidic residues" evidence="18">
    <location>
        <begin position="1385"/>
        <end position="1404"/>
    </location>
</feature>
<organism evidence="22">
    <name type="scientific">Darwinula stevensoni</name>
    <dbReference type="NCBI Taxonomy" id="69355"/>
    <lineage>
        <taxon>Eukaryota</taxon>
        <taxon>Metazoa</taxon>
        <taxon>Ecdysozoa</taxon>
        <taxon>Arthropoda</taxon>
        <taxon>Crustacea</taxon>
        <taxon>Oligostraca</taxon>
        <taxon>Ostracoda</taxon>
        <taxon>Podocopa</taxon>
        <taxon>Podocopida</taxon>
        <taxon>Darwinulocopina</taxon>
        <taxon>Darwinuloidea</taxon>
        <taxon>Darwinulidae</taxon>
        <taxon>Darwinula</taxon>
    </lineage>
</organism>
<dbReference type="EMBL" id="LR899556">
    <property type="protein sequence ID" value="CAD7240524.1"/>
    <property type="molecule type" value="Genomic_DNA"/>
</dbReference>
<feature type="compositionally biased region" description="Polar residues" evidence="18">
    <location>
        <begin position="1044"/>
        <end position="1056"/>
    </location>
</feature>
<keyword evidence="11 16" id="KW-0472">Membrane</keyword>
<dbReference type="Pfam" id="PF22934">
    <property type="entry name" value="SPRTN_ZBD"/>
    <property type="match status" value="1"/>
</dbReference>
<feature type="domain" description="EF-hand" evidence="20">
    <location>
        <begin position="745"/>
        <end position="780"/>
    </location>
</feature>
<feature type="transmembrane region" description="Helical" evidence="16">
    <location>
        <begin position="1894"/>
        <end position="1922"/>
    </location>
</feature>
<dbReference type="FunFam" id="1.20.58.60:FF:000003">
    <property type="entry name" value="Actinin, alpha 1"/>
    <property type="match status" value="1"/>
</dbReference>
<keyword evidence="5" id="KW-0479">Metal-binding</keyword>
<evidence type="ECO:0000256" key="18">
    <source>
        <dbReference type="SAM" id="MobiDB-lite"/>
    </source>
</evidence>
<dbReference type="InterPro" id="IPR002017">
    <property type="entry name" value="Spectrin_repeat"/>
</dbReference>
<evidence type="ECO:0000256" key="5">
    <source>
        <dbReference type="ARBA" id="ARBA00022723"/>
    </source>
</evidence>
<dbReference type="GO" id="GO:0006281">
    <property type="term" value="P:DNA repair"/>
    <property type="evidence" value="ECO:0007669"/>
    <property type="project" value="UniProtKB-KW"/>
</dbReference>
<dbReference type="FunFam" id="1.10.418.10:FF:000001">
    <property type="entry name" value="Actinin alpha 1"/>
    <property type="match status" value="1"/>
</dbReference>
<dbReference type="GO" id="GO:0008270">
    <property type="term" value="F:zinc ion binding"/>
    <property type="evidence" value="ECO:0007669"/>
    <property type="project" value="UniProtKB-KW"/>
</dbReference>
<feature type="region of interest" description="Disordered" evidence="18">
    <location>
        <begin position="1604"/>
        <end position="1667"/>
    </location>
</feature>
<evidence type="ECO:0000259" key="20">
    <source>
        <dbReference type="PROSITE" id="PS50222"/>
    </source>
</evidence>
<dbReference type="InterPro" id="IPR011992">
    <property type="entry name" value="EF-hand-dom_pair"/>
</dbReference>
<comment type="similarity">
    <text evidence="3">Belongs to the alpha-actinin family.</text>
</comment>
<evidence type="ECO:0000313" key="22">
    <source>
        <dbReference type="EMBL" id="CAD7240524.1"/>
    </source>
</evidence>
<keyword evidence="9" id="KW-0862">Zinc</keyword>
<evidence type="ECO:0000256" key="12">
    <source>
        <dbReference type="ARBA" id="ARBA00023203"/>
    </source>
</evidence>
<feature type="compositionally biased region" description="Polar residues" evidence="18">
    <location>
        <begin position="1309"/>
        <end position="1320"/>
    </location>
</feature>
<evidence type="ECO:0000259" key="19">
    <source>
        <dbReference type="PROSITE" id="PS50021"/>
    </source>
</evidence>
<feature type="compositionally biased region" description="Basic residues" evidence="18">
    <location>
        <begin position="1502"/>
        <end position="1515"/>
    </location>
</feature>
<dbReference type="PANTHER" id="PTHR12372:SF7">
    <property type="entry name" value="PROTEIN PECANEX"/>
    <property type="match status" value="1"/>
</dbReference>
<dbReference type="Proteomes" id="UP000677054">
    <property type="component" value="Unassembled WGS sequence"/>
</dbReference>
<feature type="compositionally biased region" description="Polar residues" evidence="18">
    <location>
        <begin position="1629"/>
        <end position="1667"/>
    </location>
</feature>
<dbReference type="Gene3D" id="1.20.58.60">
    <property type="match status" value="3"/>
</dbReference>
<evidence type="ECO:0000256" key="15">
    <source>
        <dbReference type="PROSITE-ProRule" id="PRU01256"/>
    </source>
</evidence>
<dbReference type="Pfam" id="PF08726">
    <property type="entry name" value="EFhand_Ca_insen"/>
    <property type="match status" value="1"/>
</dbReference>
<dbReference type="CDD" id="cd00051">
    <property type="entry name" value="EFh"/>
    <property type="match status" value="1"/>
</dbReference>
<feature type="compositionally biased region" description="Basic and acidic residues" evidence="18">
    <location>
        <begin position="1111"/>
        <end position="1120"/>
    </location>
</feature>
<feature type="domain" description="Calponin-homology (CH)" evidence="19">
    <location>
        <begin position="22"/>
        <end position="126"/>
    </location>
</feature>
<feature type="compositionally biased region" description="Basic and acidic residues" evidence="18">
    <location>
        <begin position="1027"/>
        <end position="1041"/>
    </location>
</feature>
<gene>
    <name evidence="22" type="ORF">DSTB1V02_LOCUS545</name>
</gene>
<feature type="region of interest" description="Disordered" evidence="18">
    <location>
        <begin position="1277"/>
        <end position="1320"/>
    </location>
</feature>
<dbReference type="PROSITE" id="PS50222">
    <property type="entry name" value="EF_HAND_2"/>
    <property type="match status" value="2"/>
</dbReference>
<feature type="domain" description="Calponin-homology (CH)" evidence="19">
    <location>
        <begin position="135"/>
        <end position="241"/>
    </location>
</feature>
<dbReference type="InterPro" id="IPR001715">
    <property type="entry name" value="CH_dom"/>
</dbReference>
<feature type="compositionally biased region" description="Polar residues" evidence="18">
    <location>
        <begin position="1099"/>
        <end position="1108"/>
    </location>
</feature>
<dbReference type="FunFam" id="1.20.58.60:FF:000005">
    <property type="entry name" value="Actinin alpha 1"/>
    <property type="match status" value="1"/>
</dbReference>
<evidence type="ECO:0000256" key="1">
    <source>
        <dbReference type="ARBA" id="ARBA00004141"/>
    </source>
</evidence>
<proteinExistence type="inferred from homology"/>
<feature type="transmembrane region" description="Helical" evidence="16">
    <location>
        <begin position="2043"/>
        <end position="2066"/>
    </location>
</feature>
<feature type="region of interest" description="Disordered" evidence="18">
    <location>
        <begin position="1093"/>
        <end position="1135"/>
    </location>
</feature>
<evidence type="ECO:0000256" key="10">
    <source>
        <dbReference type="ARBA" id="ARBA00022989"/>
    </source>
</evidence>
<dbReference type="Gene3D" id="3.30.160.60">
    <property type="entry name" value="Classic Zinc Finger"/>
    <property type="match status" value="1"/>
</dbReference>
<dbReference type="InterPro" id="IPR002048">
    <property type="entry name" value="EF_hand_dom"/>
</dbReference>
<feature type="domain" description="EF-hand" evidence="20">
    <location>
        <begin position="704"/>
        <end position="739"/>
    </location>
</feature>
<dbReference type="OrthoDB" id="18853at2759"/>
<dbReference type="InterPro" id="IPR006642">
    <property type="entry name" value="Rad18_UBZ4"/>
</dbReference>
<feature type="compositionally biased region" description="Low complexity" evidence="18">
    <location>
        <begin position="1604"/>
        <end position="1613"/>
    </location>
</feature>
<dbReference type="SUPFAM" id="SSF47576">
    <property type="entry name" value="Calponin-homology domain, CH-domain"/>
    <property type="match status" value="1"/>
</dbReference>
<dbReference type="SUPFAM" id="SSF46966">
    <property type="entry name" value="Spectrin repeat"/>
    <property type="match status" value="4"/>
</dbReference>
<feature type="domain" description="UBZ4-type" evidence="21">
    <location>
        <begin position="3421"/>
        <end position="3449"/>
    </location>
</feature>
<feature type="region of interest" description="Disordered" evidence="18">
    <location>
        <begin position="3269"/>
        <end position="3324"/>
    </location>
</feature>
<dbReference type="CDD" id="cd00176">
    <property type="entry name" value="SPEC"/>
    <property type="match status" value="1"/>
</dbReference>
<comment type="function">
    <text evidence="14">F-actin cross-linking protein which is thought to anchor actin to a variety of intracellular structures. This is a bundling protein.</text>
</comment>
<dbReference type="EMBL" id="CAJPEV010000039">
    <property type="protein sequence ID" value="CAG0879353.1"/>
    <property type="molecule type" value="Genomic_DNA"/>
</dbReference>
<feature type="compositionally biased region" description="Basic and acidic residues" evidence="18">
    <location>
        <begin position="1416"/>
        <end position="1439"/>
    </location>
</feature>
<dbReference type="FunFam" id="1.10.418.10:FF:000088">
    <property type="entry name" value="Alpha-actinin, sarcomeric"/>
    <property type="match status" value="1"/>
</dbReference>
<keyword evidence="12" id="KW-0009">Actin-binding</keyword>
<evidence type="ECO:0000256" key="11">
    <source>
        <dbReference type="ARBA" id="ARBA00023136"/>
    </source>
</evidence>
<feature type="region of interest" description="Disordered" evidence="18">
    <location>
        <begin position="1005"/>
        <end position="1057"/>
    </location>
</feature>
<dbReference type="InterPro" id="IPR018159">
    <property type="entry name" value="Spectrin/alpha-actinin"/>
</dbReference>
<evidence type="ECO:0000256" key="6">
    <source>
        <dbReference type="ARBA" id="ARBA00022737"/>
    </source>
</evidence>
<dbReference type="GO" id="GO:0044877">
    <property type="term" value="F:protein-containing complex binding"/>
    <property type="evidence" value="ECO:0007669"/>
    <property type="project" value="UniProtKB-ARBA"/>
</dbReference>
<dbReference type="SMART" id="SM01184">
    <property type="entry name" value="efhand_Ca_insen"/>
    <property type="match status" value="1"/>
</dbReference>
<feature type="transmembrane region" description="Helical" evidence="16">
    <location>
        <begin position="2159"/>
        <end position="2176"/>
    </location>
</feature>
<keyword evidence="6" id="KW-0677">Repeat</keyword>
<evidence type="ECO:0000259" key="21">
    <source>
        <dbReference type="PROSITE" id="PS51908"/>
    </source>
</evidence>
<dbReference type="FunFam" id="1.10.238.10:FF:000004">
    <property type="entry name" value="Actinin alpha 1"/>
    <property type="match status" value="1"/>
</dbReference>
<keyword evidence="17" id="KW-0175">Coiled coil</keyword>
<comment type="subcellular location">
    <subcellularLocation>
        <location evidence="1 16">Membrane</location>
        <topology evidence="1 16">Multi-pass membrane protein</topology>
    </subcellularLocation>
</comment>
<keyword evidence="8 15" id="KW-0863">Zinc-finger</keyword>
<name>A0A7R8X0M6_9CRUS</name>
<evidence type="ECO:0000256" key="2">
    <source>
        <dbReference type="ARBA" id="ARBA00010170"/>
    </source>
</evidence>
<dbReference type="PROSITE" id="PS00020">
    <property type="entry name" value="ACTININ_2"/>
    <property type="match status" value="1"/>
</dbReference>
<dbReference type="SMART" id="SM00731">
    <property type="entry name" value="SprT"/>
    <property type="match status" value="1"/>
</dbReference>
<dbReference type="InterPro" id="IPR055220">
    <property type="entry name" value="SPRTN_ZBD"/>
</dbReference>